<accession>A0AAV1SKR7</accession>
<dbReference type="Proteomes" id="UP001314170">
    <property type="component" value="Unassembled WGS sequence"/>
</dbReference>
<proteinExistence type="predicted"/>
<reference evidence="1 2" key="1">
    <citation type="submission" date="2024-01" db="EMBL/GenBank/DDBJ databases">
        <authorList>
            <person name="Waweru B."/>
        </authorList>
    </citation>
    <scope>NUCLEOTIDE SEQUENCE [LARGE SCALE GENOMIC DNA]</scope>
</reference>
<organism evidence="1 2">
    <name type="scientific">Dovyalis caffra</name>
    <dbReference type="NCBI Taxonomy" id="77055"/>
    <lineage>
        <taxon>Eukaryota</taxon>
        <taxon>Viridiplantae</taxon>
        <taxon>Streptophyta</taxon>
        <taxon>Embryophyta</taxon>
        <taxon>Tracheophyta</taxon>
        <taxon>Spermatophyta</taxon>
        <taxon>Magnoliopsida</taxon>
        <taxon>eudicotyledons</taxon>
        <taxon>Gunneridae</taxon>
        <taxon>Pentapetalae</taxon>
        <taxon>rosids</taxon>
        <taxon>fabids</taxon>
        <taxon>Malpighiales</taxon>
        <taxon>Salicaceae</taxon>
        <taxon>Flacourtieae</taxon>
        <taxon>Dovyalis</taxon>
    </lineage>
</organism>
<name>A0AAV1SKR7_9ROSI</name>
<keyword evidence="2" id="KW-1185">Reference proteome</keyword>
<evidence type="ECO:0000313" key="1">
    <source>
        <dbReference type="EMBL" id="CAK7353582.1"/>
    </source>
</evidence>
<dbReference type="EMBL" id="CAWUPB010001194">
    <property type="protein sequence ID" value="CAK7353582.1"/>
    <property type="molecule type" value="Genomic_DNA"/>
</dbReference>
<dbReference type="AlphaFoldDB" id="A0AAV1SKR7"/>
<protein>
    <submittedName>
        <fullName evidence="1">Uncharacterized protein</fullName>
    </submittedName>
</protein>
<gene>
    <name evidence="1" type="ORF">DCAF_LOCUS24802</name>
</gene>
<evidence type="ECO:0000313" key="2">
    <source>
        <dbReference type="Proteomes" id="UP001314170"/>
    </source>
</evidence>
<comment type="caution">
    <text evidence="1">The sequence shown here is derived from an EMBL/GenBank/DDBJ whole genome shotgun (WGS) entry which is preliminary data.</text>
</comment>
<sequence length="74" mass="8613">MEENDLVAALERLVYEICLFVINDEQVWNNNEDISRLQHGLRTNHYIHGNLNTSGRQRILDTYESQQSIQDAPA</sequence>